<dbReference type="EMBL" id="PDXF01000026">
    <property type="protein sequence ID" value="RYN98424.1"/>
    <property type="molecule type" value="Genomic_DNA"/>
</dbReference>
<keyword evidence="4" id="KW-1185">Reference proteome</keyword>
<sequence length="322" mass="36424">MHGPLPAEIAASLLSFCGASTSRVTPLSSRLDSTTRQLIREDGTAISGQNDSAGPGTDQTVHSLFAMNLPTSSMAFIEYLDELDELPERGKKERRDKRKRMVEALDYFHNSEMCRFRLDVLNDHDKCEALGKHGRKVNIEEIACCADLTAMFLSYLDNFGSPRFSEATTLDAIEEANLEITPFFPATIVSWDDIHLFPVAVAAWIRYRRAILSVYITHTTALLLSQILSPFTIKIKNSCLITQLRKAHHDYLATKTRDFPVYEILVDGFVALYEKSERRKIEMRIREGLESLERYLIGLGDELGEGAGRWIVSQQTLNKRCE</sequence>
<evidence type="ECO:0000313" key="1">
    <source>
        <dbReference type="EMBL" id="RYN47674.1"/>
    </source>
</evidence>
<proteinExistence type="predicted"/>
<reference evidence="3 4" key="2">
    <citation type="journal article" date="2019" name="bioRxiv">
        <title>Genomics, evolutionary history and diagnostics of the Alternaria alternata species group including apple and Asian pear pathotypes.</title>
        <authorList>
            <person name="Armitage A.D."/>
            <person name="Cockerton H.M."/>
            <person name="Sreenivasaprasad S."/>
            <person name="Woodhall J.W."/>
            <person name="Lane C.R."/>
            <person name="Harrison R.J."/>
            <person name="Clarkson J.P."/>
        </authorList>
    </citation>
    <scope>NUCLEOTIDE SEQUENCE [LARGE SCALE GENOMIC DNA]</scope>
    <source>
        <strain evidence="3">FERA 1082</strain>
        <strain evidence="4">FERA 635</strain>
    </source>
</reference>
<evidence type="ECO:0000313" key="3">
    <source>
        <dbReference type="Proteomes" id="UP000292402"/>
    </source>
</evidence>
<dbReference type="Proteomes" id="UP000293195">
    <property type="component" value="Unassembled WGS sequence"/>
</dbReference>
<evidence type="ECO:0000313" key="4">
    <source>
        <dbReference type="Proteomes" id="UP000293195"/>
    </source>
</evidence>
<evidence type="ECO:0000313" key="2">
    <source>
        <dbReference type="EMBL" id="RYN98424.1"/>
    </source>
</evidence>
<name>A0A4Q4PCB3_9PLEO</name>
<reference evidence="2" key="1">
    <citation type="submission" date="2017-10" db="EMBL/GenBank/DDBJ databases">
        <authorList>
            <person name="Armitage A.D."/>
            <person name="Barbara D.J."/>
            <person name="Woodhall J.W."/>
            <person name="Sreenivasaprasad S."/>
            <person name="Lane C.R."/>
            <person name="Clarkson J.P."/>
            <person name="Harrison R.J."/>
        </authorList>
    </citation>
    <scope>NUCLEOTIDE SEQUENCE</scope>
    <source>
        <strain evidence="2">FERA 635</strain>
    </source>
</reference>
<comment type="caution">
    <text evidence="1">The sequence shown here is derived from an EMBL/GenBank/DDBJ whole genome shotgun (WGS) entry which is preliminary data.</text>
</comment>
<gene>
    <name evidence="1" type="ORF">AA0114_g7552</name>
    <name evidence="2" type="ORF">AA0119_g7209</name>
</gene>
<accession>A0A4Q4PCB3</accession>
<dbReference type="Proteomes" id="UP000292402">
    <property type="component" value="Unassembled WGS sequence"/>
</dbReference>
<protein>
    <submittedName>
        <fullName evidence="1">Uncharacterized protein</fullName>
    </submittedName>
</protein>
<reference evidence="1" key="3">
    <citation type="journal article" date="2019" name="J. ISSAAS">
        <title>Genomics, evolutionary history and diagnostics of the Alternaria alternata species group including apple and Asian pear pathotypes.</title>
        <authorList>
            <person name="Armitage A.D."/>
            <person name="Cockerton H.M."/>
            <person name="Sreenivasaprasad S."/>
            <person name="Woodhall J."/>
            <person name="Lane C."/>
            <person name="Harrison R.J."/>
            <person name="Clarkson J.P."/>
        </authorList>
    </citation>
    <scope>NUCLEOTIDE SEQUENCE</scope>
    <source>
        <strain evidence="1">FERA 1082</strain>
    </source>
</reference>
<organism evidence="1 3">
    <name type="scientific">Alternaria tenuissima</name>
    <dbReference type="NCBI Taxonomy" id="119927"/>
    <lineage>
        <taxon>Eukaryota</taxon>
        <taxon>Fungi</taxon>
        <taxon>Dikarya</taxon>
        <taxon>Ascomycota</taxon>
        <taxon>Pezizomycotina</taxon>
        <taxon>Dothideomycetes</taxon>
        <taxon>Pleosporomycetidae</taxon>
        <taxon>Pleosporales</taxon>
        <taxon>Pleosporineae</taxon>
        <taxon>Pleosporaceae</taxon>
        <taxon>Alternaria</taxon>
        <taxon>Alternaria sect. Alternaria</taxon>
        <taxon>Alternaria alternata complex</taxon>
    </lineage>
</organism>
<dbReference type="EMBL" id="PDXA01000025">
    <property type="protein sequence ID" value="RYN47674.1"/>
    <property type="molecule type" value="Genomic_DNA"/>
</dbReference>
<dbReference type="AlphaFoldDB" id="A0A4Q4PCB3"/>